<feature type="transmembrane region" description="Helical" evidence="1">
    <location>
        <begin position="229"/>
        <end position="246"/>
    </location>
</feature>
<gene>
    <name evidence="2" type="ORF">C482_13580</name>
</gene>
<dbReference type="PATRIC" id="fig|1227492.4.peg.2694"/>
<dbReference type="Pfam" id="PF04087">
    <property type="entry name" value="DUF389"/>
    <property type="match status" value="1"/>
</dbReference>
<sequence length="451" mass="48653">MFVSSGQYSMRHVEISVRPETHDPVLEVLDVEQIDYTVVPTDDSSEYVSLISFTLPKSAVEVVLDELEEVGLDENDHTVVVTADTVISREFGELRDQYTGEILDGERLARYELFAESEGLVSTIPVYVTLTLVSAIVATAGLLLDSAAVVVGSMVIAPLIGPALAACVGTVLNENDLFWTGVTYQLLGVTVAIAGSTAFAWLSKSLFLVPPGIDVIEIHEVSERVLPNLFSLVVAFGAGIAGVLSLSTGASVALVGVMIAAALIPPAAAVGIAIAWGVPNAAVGSLILVFVNLLGVNITGLFTLWAMGYRPQIQGETGIARRLVRRRLIVLTISILVLSMFLIGVTWTSYQDASLENTITTEAEAVLDSPAYQDVSLIEVELFLEEGIPFEPVMRIEEGSILEQPERIVITVEQPADDEHPELVSELNERITDEIEADVRVDVRFIEYETV</sequence>
<reference evidence="2 3" key="1">
    <citation type="journal article" date="2014" name="PLoS Genet.">
        <title>Phylogenetically driven sequencing of extremely halophilic archaea reveals strategies for static and dynamic osmo-response.</title>
        <authorList>
            <person name="Becker E.A."/>
            <person name="Seitzer P.M."/>
            <person name="Tritt A."/>
            <person name="Larsen D."/>
            <person name="Krusor M."/>
            <person name="Yao A.I."/>
            <person name="Wu D."/>
            <person name="Madern D."/>
            <person name="Eisen J.A."/>
            <person name="Darling A.E."/>
            <person name="Facciotti M.T."/>
        </authorList>
    </citation>
    <scope>NUCLEOTIDE SEQUENCE [LARGE SCALE GENOMIC DNA]</scope>
    <source>
        <strain evidence="2 3">JCM 10990</strain>
    </source>
</reference>
<feature type="transmembrane region" description="Helical" evidence="1">
    <location>
        <begin position="253"/>
        <end position="276"/>
    </location>
</feature>
<dbReference type="Proteomes" id="UP000011693">
    <property type="component" value="Unassembled WGS sequence"/>
</dbReference>
<dbReference type="NCBIfam" id="TIGR00341">
    <property type="entry name" value="TIGR00341 family protein"/>
    <property type="match status" value="1"/>
</dbReference>
<feature type="transmembrane region" description="Helical" evidence="1">
    <location>
        <begin position="120"/>
        <end position="144"/>
    </location>
</feature>
<evidence type="ECO:0000313" key="2">
    <source>
        <dbReference type="EMBL" id="ELY97268.1"/>
    </source>
</evidence>
<dbReference type="PANTHER" id="PTHR20992:SF9">
    <property type="entry name" value="AT15442P-RELATED"/>
    <property type="match status" value="1"/>
</dbReference>
<evidence type="ECO:0000313" key="3">
    <source>
        <dbReference type="Proteomes" id="UP000011693"/>
    </source>
</evidence>
<keyword evidence="3" id="KW-1185">Reference proteome</keyword>
<feature type="transmembrane region" description="Helical" evidence="1">
    <location>
        <begin position="150"/>
        <end position="172"/>
    </location>
</feature>
<name>M0AIP1_9EURY</name>
<feature type="transmembrane region" description="Helical" evidence="1">
    <location>
        <begin position="282"/>
        <end position="307"/>
    </location>
</feature>
<feature type="transmembrane region" description="Helical" evidence="1">
    <location>
        <begin position="328"/>
        <end position="350"/>
    </location>
</feature>
<dbReference type="AlphaFoldDB" id="M0AIP1"/>
<evidence type="ECO:0008006" key="4">
    <source>
        <dbReference type="Google" id="ProtNLM"/>
    </source>
</evidence>
<dbReference type="PANTHER" id="PTHR20992">
    <property type="entry name" value="AT15442P-RELATED"/>
    <property type="match status" value="1"/>
</dbReference>
<keyword evidence="1" id="KW-1133">Transmembrane helix</keyword>
<dbReference type="InterPro" id="IPR005240">
    <property type="entry name" value="DUF389"/>
</dbReference>
<keyword evidence="1" id="KW-0812">Transmembrane</keyword>
<protein>
    <recommendedName>
        <fullName evidence="4">TIGR00341 family protein</fullName>
    </recommendedName>
</protein>
<evidence type="ECO:0000256" key="1">
    <source>
        <dbReference type="SAM" id="Phobius"/>
    </source>
</evidence>
<comment type="caution">
    <text evidence="2">The sequence shown here is derived from an EMBL/GenBank/DDBJ whole genome shotgun (WGS) entry which is preliminary data.</text>
</comment>
<keyword evidence="1" id="KW-0472">Membrane</keyword>
<dbReference type="EMBL" id="AOIN01000069">
    <property type="protein sequence ID" value="ELY97268.1"/>
    <property type="molecule type" value="Genomic_DNA"/>
</dbReference>
<proteinExistence type="predicted"/>
<feature type="transmembrane region" description="Helical" evidence="1">
    <location>
        <begin position="184"/>
        <end position="202"/>
    </location>
</feature>
<organism evidence="2 3">
    <name type="scientific">Natrialba chahannaoensis JCM 10990</name>
    <dbReference type="NCBI Taxonomy" id="1227492"/>
    <lineage>
        <taxon>Archaea</taxon>
        <taxon>Methanobacteriati</taxon>
        <taxon>Methanobacteriota</taxon>
        <taxon>Stenosarchaea group</taxon>
        <taxon>Halobacteria</taxon>
        <taxon>Halobacteriales</taxon>
        <taxon>Natrialbaceae</taxon>
        <taxon>Natrialba</taxon>
    </lineage>
</organism>
<accession>M0AIP1</accession>